<evidence type="ECO:0000313" key="3">
    <source>
        <dbReference type="EMBL" id="GIG43553.1"/>
    </source>
</evidence>
<accession>A0A919PJZ3</accession>
<dbReference type="SMART" id="SM00740">
    <property type="entry name" value="PASTA"/>
    <property type="match status" value="1"/>
</dbReference>
<reference evidence="3" key="1">
    <citation type="submission" date="2021-01" db="EMBL/GenBank/DDBJ databases">
        <title>Whole genome shotgun sequence of Dactylosporangium siamense NBRC 106093.</title>
        <authorList>
            <person name="Komaki H."/>
            <person name="Tamura T."/>
        </authorList>
    </citation>
    <scope>NUCLEOTIDE SEQUENCE</scope>
    <source>
        <strain evidence="3">NBRC 106093</strain>
    </source>
</reference>
<keyword evidence="4" id="KW-1185">Reference proteome</keyword>
<dbReference type="Pfam" id="PF03793">
    <property type="entry name" value="PASTA"/>
    <property type="match status" value="1"/>
</dbReference>
<evidence type="ECO:0000313" key="4">
    <source>
        <dbReference type="Proteomes" id="UP000660611"/>
    </source>
</evidence>
<organism evidence="3 4">
    <name type="scientific">Dactylosporangium siamense</name>
    <dbReference type="NCBI Taxonomy" id="685454"/>
    <lineage>
        <taxon>Bacteria</taxon>
        <taxon>Bacillati</taxon>
        <taxon>Actinomycetota</taxon>
        <taxon>Actinomycetes</taxon>
        <taxon>Micromonosporales</taxon>
        <taxon>Micromonosporaceae</taxon>
        <taxon>Dactylosporangium</taxon>
    </lineage>
</organism>
<dbReference type="EMBL" id="BONQ01000025">
    <property type="protein sequence ID" value="GIG43553.1"/>
    <property type="molecule type" value="Genomic_DNA"/>
</dbReference>
<dbReference type="AlphaFoldDB" id="A0A919PJZ3"/>
<feature type="domain" description="PASTA" evidence="2">
    <location>
        <begin position="33"/>
        <end position="102"/>
    </location>
</feature>
<dbReference type="RefSeq" id="WP_203845419.1">
    <property type="nucleotide sequence ID" value="NZ_BAAAVW010000004.1"/>
</dbReference>
<dbReference type="Proteomes" id="UP000660611">
    <property type="component" value="Unassembled WGS sequence"/>
</dbReference>
<dbReference type="PROSITE" id="PS51178">
    <property type="entry name" value="PASTA"/>
    <property type="match status" value="1"/>
</dbReference>
<evidence type="ECO:0000256" key="1">
    <source>
        <dbReference type="SAM" id="SignalP"/>
    </source>
</evidence>
<dbReference type="Gene3D" id="3.30.10.20">
    <property type="match status" value="1"/>
</dbReference>
<keyword evidence="1" id="KW-0732">Signal</keyword>
<gene>
    <name evidence="3" type="ORF">Dsi01nite_015940</name>
</gene>
<sequence length="112" mass="11215">MRTPLRAGLFALVVTAAALVTAPAAHAGSTDPAPPGLYVLVPDVVGEPLADAKADLLKSGLRAGPGSSGVEDCVNLGRVIKQNPAAKTLVLRGSGVDLVVGIEPPKGCEVIQ</sequence>
<evidence type="ECO:0000259" key="2">
    <source>
        <dbReference type="PROSITE" id="PS51178"/>
    </source>
</evidence>
<feature type="signal peptide" evidence="1">
    <location>
        <begin position="1"/>
        <end position="27"/>
    </location>
</feature>
<proteinExistence type="predicted"/>
<dbReference type="InterPro" id="IPR005543">
    <property type="entry name" value="PASTA_dom"/>
</dbReference>
<protein>
    <recommendedName>
        <fullName evidence="2">PASTA domain-containing protein</fullName>
    </recommendedName>
</protein>
<feature type="chain" id="PRO_5037318194" description="PASTA domain-containing protein" evidence="1">
    <location>
        <begin position="28"/>
        <end position="112"/>
    </location>
</feature>
<name>A0A919PJZ3_9ACTN</name>
<comment type="caution">
    <text evidence="3">The sequence shown here is derived from an EMBL/GenBank/DDBJ whole genome shotgun (WGS) entry which is preliminary data.</text>
</comment>
<dbReference type="CDD" id="cd06577">
    <property type="entry name" value="PASTA_pknB"/>
    <property type="match status" value="1"/>
</dbReference>